<organism evidence="1 2">
    <name type="scientific">Pseudovibrio ascidiaceicola</name>
    <dbReference type="NCBI Taxonomy" id="285279"/>
    <lineage>
        <taxon>Bacteria</taxon>
        <taxon>Pseudomonadati</taxon>
        <taxon>Pseudomonadota</taxon>
        <taxon>Alphaproteobacteria</taxon>
        <taxon>Hyphomicrobiales</taxon>
        <taxon>Stappiaceae</taxon>
        <taxon>Pseudovibrio</taxon>
    </lineage>
</organism>
<keyword evidence="1" id="KW-0456">Lyase</keyword>
<accession>A0A1I4CML1</accession>
<keyword evidence="2" id="KW-1185">Reference proteome</keyword>
<reference evidence="1 2" key="1">
    <citation type="submission" date="2016-10" db="EMBL/GenBank/DDBJ databases">
        <authorList>
            <person name="Varghese N."/>
            <person name="Submissions S."/>
        </authorList>
    </citation>
    <scope>NUCLEOTIDE SEQUENCE [LARGE SCALE GENOMIC DNA]</scope>
    <source>
        <strain evidence="1 2">DSM 16392</strain>
    </source>
</reference>
<dbReference type="Gene3D" id="3.20.20.60">
    <property type="entry name" value="Phosphoenolpyruvate-binding domains"/>
    <property type="match status" value="1"/>
</dbReference>
<protein>
    <submittedName>
        <fullName evidence="1">Citrate lyase subunit beta / citryl-CoA lyase</fullName>
    </submittedName>
</protein>
<dbReference type="EMBL" id="FOSK01000009">
    <property type="protein sequence ID" value="SFK81171.1"/>
    <property type="molecule type" value="Genomic_DNA"/>
</dbReference>
<evidence type="ECO:0000313" key="2">
    <source>
        <dbReference type="Proteomes" id="UP000199598"/>
    </source>
</evidence>
<gene>
    <name evidence="1" type="ORF">SAMN04488518_109194</name>
</gene>
<dbReference type="InterPro" id="IPR040442">
    <property type="entry name" value="Pyrv_kinase-like_dom_sf"/>
</dbReference>
<dbReference type="InterPro" id="IPR015813">
    <property type="entry name" value="Pyrv/PenolPyrv_kinase-like_dom"/>
</dbReference>
<proteinExistence type="predicted"/>
<comment type="caution">
    <text evidence="1">The sequence shown here is derived from an EMBL/GenBank/DDBJ whole genome shotgun (WGS) entry which is preliminary data.</text>
</comment>
<dbReference type="RefSeq" id="WP_093521457.1">
    <property type="nucleotide sequence ID" value="NZ_FOSK01000009.1"/>
</dbReference>
<evidence type="ECO:0000313" key="1">
    <source>
        <dbReference type="EMBL" id="SFK81171.1"/>
    </source>
</evidence>
<dbReference type="SUPFAM" id="SSF51621">
    <property type="entry name" value="Phosphoenolpyruvate/pyruvate domain"/>
    <property type="match status" value="1"/>
</dbReference>
<name>A0A1I4CML1_9HYPH</name>
<sequence>MNSLLSVRASTFDKTEELKALRNVSLAILPEKPVSEFEPYGPSNTLAELGKHHNLYLMLNEPSESTILSMLKPYAHVRSRGVIPTFVKSRADIERLHAILSVFEAEHALQDCIMKIIPELGRYPVAFHNLMNLSDTSPRLTALTWNEEALKETLDAKQSRDENRGLLPPFQYAQTQCLFAAKSAHLIALDTAPTATPEDLEKSTALGFTGMNANTPEDAQQIQQVFSK</sequence>
<dbReference type="GO" id="GO:0016829">
    <property type="term" value="F:lyase activity"/>
    <property type="evidence" value="ECO:0007669"/>
    <property type="project" value="UniProtKB-KW"/>
</dbReference>
<dbReference type="Proteomes" id="UP000199598">
    <property type="component" value="Unassembled WGS sequence"/>
</dbReference>